<feature type="compositionally biased region" description="Polar residues" evidence="1">
    <location>
        <begin position="218"/>
        <end position="227"/>
    </location>
</feature>
<feature type="compositionally biased region" description="Basic residues" evidence="1">
    <location>
        <begin position="251"/>
        <end position="264"/>
    </location>
</feature>
<dbReference type="Proteomes" id="UP000310158">
    <property type="component" value="Unassembled WGS sequence"/>
</dbReference>
<dbReference type="AlphaFoldDB" id="A0A4S4LD63"/>
<dbReference type="PANTHER" id="PTHR34826:SF2">
    <property type="entry name" value="UPF0590 PROTEIN C409.17C"/>
    <property type="match status" value="1"/>
</dbReference>
<evidence type="ECO:0000313" key="3">
    <source>
        <dbReference type="EMBL" id="THH09545.1"/>
    </source>
</evidence>
<feature type="compositionally biased region" description="Polar residues" evidence="1">
    <location>
        <begin position="160"/>
        <end position="173"/>
    </location>
</feature>
<accession>A0A4S4LD63</accession>
<dbReference type="OrthoDB" id="2119945at2759"/>
<dbReference type="InterPro" id="IPR013897">
    <property type="entry name" value="Duc1"/>
</dbReference>
<evidence type="ECO:0000256" key="1">
    <source>
        <dbReference type="SAM" id="MobiDB-lite"/>
    </source>
</evidence>
<evidence type="ECO:0000259" key="2">
    <source>
        <dbReference type="Pfam" id="PF08588"/>
    </source>
</evidence>
<dbReference type="PANTHER" id="PTHR34826">
    <property type="entry name" value="UPF0590 PROTEIN C409.17C"/>
    <property type="match status" value="1"/>
</dbReference>
<feature type="compositionally biased region" description="Basic and acidic residues" evidence="1">
    <location>
        <begin position="228"/>
        <end position="250"/>
    </location>
</feature>
<comment type="caution">
    <text evidence="3">The sequence shown here is derived from an EMBL/GenBank/DDBJ whole genome shotgun (WGS) entry which is preliminary data.</text>
</comment>
<dbReference type="EMBL" id="SGPL01000622">
    <property type="protein sequence ID" value="THH09545.1"/>
    <property type="molecule type" value="Genomic_DNA"/>
</dbReference>
<evidence type="ECO:0000313" key="4">
    <source>
        <dbReference type="Proteomes" id="UP000310158"/>
    </source>
</evidence>
<name>A0A4S4LD63_9AGAM</name>
<protein>
    <recommendedName>
        <fullName evidence="2">Domain of unknown function at the cortex 1 domain-containing protein</fullName>
    </recommendedName>
</protein>
<feature type="region of interest" description="Disordered" evidence="1">
    <location>
        <begin position="149"/>
        <end position="269"/>
    </location>
</feature>
<proteinExistence type="predicted"/>
<feature type="compositionally biased region" description="Low complexity" evidence="1">
    <location>
        <begin position="174"/>
        <end position="211"/>
    </location>
</feature>
<keyword evidence="4" id="KW-1185">Reference proteome</keyword>
<gene>
    <name evidence="3" type="ORF">EW146_g8658</name>
</gene>
<feature type="region of interest" description="Disordered" evidence="1">
    <location>
        <begin position="361"/>
        <end position="381"/>
    </location>
</feature>
<reference evidence="3 4" key="1">
    <citation type="submission" date="2019-02" db="EMBL/GenBank/DDBJ databases">
        <title>Genome sequencing of the rare red list fungi Bondarzewia mesenterica.</title>
        <authorList>
            <person name="Buettner E."/>
            <person name="Kellner H."/>
        </authorList>
    </citation>
    <scope>NUCLEOTIDE SEQUENCE [LARGE SCALE GENOMIC DNA]</scope>
    <source>
        <strain evidence="3 4">DSM 108281</strain>
    </source>
</reference>
<sequence>MPRLHVLAGPTPTSLTPITANTSISHTISSSAFEGRVLVYIKGLTDPQGNVLDSEYFEREDRKGITWSIQVQGRFLQPRSADDVLFGNTFDRPLKLPWGSGAALKFMHFIDPTLEHDLASPATPWALSPLVATMPHFAHVRLSDANANDQNHWPEFPPKTSLTDDNSQLYLTYSSPSPSSSSSLSSSNSHSSPSSTSAVSSSPPSSYASASHPEAYCSASSLQSTFSRSDEKHETTEEHLMDRNPADDYKKVKKQKKKKKKQMKRRDPDCLSSLLRELTSAHKRRAYFKHADHRRQVVFGPNPRPQAARRIAFELMHYWDGQPVRFVCCERRHEGEDGDEGGVAWGRVFWCVSIELADSEDAEVEGAPHQQPSDSHSDDVD</sequence>
<dbReference type="Pfam" id="PF08588">
    <property type="entry name" value="Duc1"/>
    <property type="match status" value="1"/>
</dbReference>
<feature type="domain" description="Domain of unknown function at the cortex 1" evidence="2">
    <location>
        <begin position="3"/>
        <end position="356"/>
    </location>
</feature>
<organism evidence="3 4">
    <name type="scientific">Bondarzewia mesenterica</name>
    <dbReference type="NCBI Taxonomy" id="1095465"/>
    <lineage>
        <taxon>Eukaryota</taxon>
        <taxon>Fungi</taxon>
        <taxon>Dikarya</taxon>
        <taxon>Basidiomycota</taxon>
        <taxon>Agaricomycotina</taxon>
        <taxon>Agaricomycetes</taxon>
        <taxon>Russulales</taxon>
        <taxon>Bondarzewiaceae</taxon>
        <taxon>Bondarzewia</taxon>
    </lineage>
</organism>